<accession>A0A5P2G0S2</accession>
<keyword evidence="1" id="KW-0812">Transmembrane</keyword>
<dbReference type="OrthoDB" id="662673at2"/>
<feature type="transmembrane region" description="Helical" evidence="1">
    <location>
        <begin position="125"/>
        <end position="147"/>
    </location>
</feature>
<keyword evidence="1" id="KW-1133">Transmembrane helix</keyword>
<gene>
    <name evidence="2" type="ORF">E0W69_006045</name>
</gene>
<evidence type="ECO:0000313" key="3">
    <source>
        <dbReference type="Proteomes" id="UP000292424"/>
    </source>
</evidence>
<feature type="transmembrane region" description="Helical" evidence="1">
    <location>
        <begin position="201"/>
        <end position="222"/>
    </location>
</feature>
<reference evidence="2 3" key="1">
    <citation type="submission" date="2019-09" db="EMBL/GenBank/DDBJ databases">
        <title>Complete genome sequence of Arachidicoccus sp. B3-10 isolated from apple orchard soil.</title>
        <authorList>
            <person name="Kim H.S."/>
            <person name="Han K.-I."/>
            <person name="Suh M.K."/>
            <person name="Lee K.C."/>
            <person name="Eom M.K."/>
            <person name="Kim J.-S."/>
            <person name="Kang S.W."/>
            <person name="Sin Y."/>
            <person name="Lee J.-S."/>
        </authorList>
    </citation>
    <scope>NUCLEOTIDE SEQUENCE [LARGE SCALE GENOMIC DNA]</scope>
    <source>
        <strain evidence="2 3">B3-10</strain>
    </source>
</reference>
<evidence type="ECO:0000256" key="1">
    <source>
        <dbReference type="SAM" id="Phobius"/>
    </source>
</evidence>
<dbReference type="EMBL" id="CP044016">
    <property type="protein sequence ID" value="QES88248.1"/>
    <property type="molecule type" value="Genomic_DNA"/>
</dbReference>
<name>A0A5P2G0S2_9BACT</name>
<organism evidence="2 3">
    <name type="scientific">Rhizosphaericola mali</name>
    <dbReference type="NCBI Taxonomy" id="2545455"/>
    <lineage>
        <taxon>Bacteria</taxon>
        <taxon>Pseudomonadati</taxon>
        <taxon>Bacteroidota</taxon>
        <taxon>Chitinophagia</taxon>
        <taxon>Chitinophagales</taxon>
        <taxon>Chitinophagaceae</taxon>
        <taxon>Rhizosphaericola</taxon>
    </lineage>
</organism>
<dbReference type="KEGG" id="arac:E0W69_006045"/>
<protein>
    <submittedName>
        <fullName evidence="2">Uncharacterized protein</fullName>
    </submittedName>
</protein>
<dbReference type="Proteomes" id="UP000292424">
    <property type="component" value="Chromosome"/>
</dbReference>
<evidence type="ECO:0000313" key="2">
    <source>
        <dbReference type="EMBL" id="QES88248.1"/>
    </source>
</evidence>
<feature type="transmembrane region" description="Helical" evidence="1">
    <location>
        <begin position="94"/>
        <end position="113"/>
    </location>
</feature>
<feature type="transmembrane region" description="Helical" evidence="1">
    <location>
        <begin position="168"/>
        <end position="189"/>
    </location>
</feature>
<keyword evidence="1" id="KW-0472">Membrane</keyword>
<proteinExistence type="predicted"/>
<sequence length="242" mass="28288">MENYTLSPDKIDKLFRFCEKHGIKYYDVQVELVDHLASAIETAMSDHPNLSFDDCLQKEYKGFGATGFAKLLSEKKKSIERNIRKKRIEVLKKSITPPMLFITLGVLFLPIYLIYHKEISIMKKLNMLCLILDVFVGIYWTTQITIFQRQRNKTRSGLERLKIMMEDIPQIWQASILVITIFNNLQGLIQFISYQNGNGNFYLISSYLVLNTMSSLLLTLFFKENAILHEYTKRNYPNAFSK</sequence>
<keyword evidence="3" id="KW-1185">Reference proteome</keyword>
<dbReference type="RefSeq" id="WP_131329135.1">
    <property type="nucleotide sequence ID" value="NZ_CP044016.1"/>
</dbReference>
<dbReference type="AlphaFoldDB" id="A0A5P2G0S2"/>